<dbReference type="PROSITE" id="PS50263">
    <property type="entry name" value="CN_HYDROLASE"/>
    <property type="match status" value="1"/>
</dbReference>
<keyword evidence="1" id="KW-0812">Transmembrane</keyword>
<dbReference type="EMBL" id="ML122283">
    <property type="protein sequence ID" value="RPD57064.1"/>
    <property type="molecule type" value="Genomic_DNA"/>
</dbReference>
<dbReference type="InterPro" id="IPR036526">
    <property type="entry name" value="C-N_Hydrolase_sf"/>
</dbReference>
<keyword evidence="4" id="KW-1185">Reference proteome</keyword>
<dbReference type="SUPFAM" id="SSF56317">
    <property type="entry name" value="Carbon-nitrogen hydrolase"/>
    <property type="match status" value="1"/>
</dbReference>
<reference evidence="3" key="1">
    <citation type="journal article" date="2018" name="Genome Biol. Evol.">
        <title>Genomics and development of Lentinus tigrinus, a white-rot wood-decaying mushroom with dimorphic fruiting bodies.</title>
        <authorList>
            <person name="Wu B."/>
            <person name="Xu Z."/>
            <person name="Knudson A."/>
            <person name="Carlson A."/>
            <person name="Chen N."/>
            <person name="Kovaka S."/>
            <person name="LaButti K."/>
            <person name="Lipzen A."/>
            <person name="Pennachio C."/>
            <person name="Riley R."/>
            <person name="Schakwitz W."/>
            <person name="Umezawa K."/>
            <person name="Ohm R.A."/>
            <person name="Grigoriev I.V."/>
            <person name="Nagy L.G."/>
            <person name="Gibbons J."/>
            <person name="Hibbett D."/>
        </authorList>
    </citation>
    <scope>NUCLEOTIDE SEQUENCE [LARGE SCALE GENOMIC DNA]</scope>
    <source>
        <strain evidence="3">ALCF2SS1-6</strain>
    </source>
</reference>
<dbReference type="AlphaFoldDB" id="A0A5C2S2M9"/>
<evidence type="ECO:0000256" key="1">
    <source>
        <dbReference type="SAM" id="Phobius"/>
    </source>
</evidence>
<protein>
    <recommendedName>
        <fullName evidence="2">CN hydrolase domain-containing protein</fullName>
    </recommendedName>
</protein>
<feature type="transmembrane region" description="Helical" evidence="1">
    <location>
        <begin position="232"/>
        <end position="249"/>
    </location>
</feature>
<dbReference type="OrthoDB" id="2626014at2759"/>
<dbReference type="STRING" id="1328759.A0A5C2S2M9"/>
<organism evidence="3 4">
    <name type="scientific">Lentinus tigrinus ALCF2SS1-6</name>
    <dbReference type="NCBI Taxonomy" id="1328759"/>
    <lineage>
        <taxon>Eukaryota</taxon>
        <taxon>Fungi</taxon>
        <taxon>Dikarya</taxon>
        <taxon>Basidiomycota</taxon>
        <taxon>Agaricomycotina</taxon>
        <taxon>Agaricomycetes</taxon>
        <taxon>Polyporales</taxon>
        <taxon>Polyporaceae</taxon>
        <taxon>Lentinus</taxon>
    </lineage>
</organism>
<feature type="domain" description="CN hydrolase" evidence="2">
    <location>
        <begin position="264"/>
        <end position="514"/>
    </location>
</feature>
<feature type="transmembrane region" description="Helical" evidence="1">
    <location>
        <begin position="124"/>
        <end position="149"/>
    </location>
</feature>
<dbReference type="InterPro" id="IPR003010">
    <property type="entry name" value="C-N_Hydrolase"/>
</dbReference>
<feature type="transmembrane region" description="Helical" evidence="1">
    <location>
        <begin position="54"/>
        <end position="76"/>
    </location>
</feature>
<feature type="transmembrane region" description="Helical" evidence="1">
    <location>
        <begin position="169"/>
        <end position="191"/>
    </location>
</feature>
<dbReference type="Gene3D" id="3.60.110.10">
    <property type="entry name" value="Carbon-nitrogen hydrolase"/>
    <property type="match status" value="1"/>
</dbReference>
<name>A0A5C2S2M9_9APHY</name>
<evidence type="ECO:0000313" key="3">
    <source>
        <dbReference type="EMBL" id="RPD57064.1"/>
    </source>
</evidence>
<evidence type="ECO:0000259" key="2">
    <source>
        <dbReference type="PROSITE" id="PS50263"/>
    </source>
</evidence>
<gene>
    <name evidence="3" type="ORF">L227DRAFT_552504</name>
</gene>
<feature type="transmembrane region" description="Helical" evidence="1">
    <location>
        <begin position="20"/>
        <end position="42"/>
    </location>
</feature>
<proteinExistence type="predicted"/>
<accession>A0A5C2S2M9</accession>
<keyword evidence="1" id="KW-0472">Membrane</keyword>
<dbReference type="Proteomes" id="UP000313359">
    <property type="component" value="Unassembled WGS sequence"/>
</dbReference>
<evidence type="ECO:0000313" key="4">
    <source>
        <dbReference type="Proteomes" id="UP000313359"/>
    </source>
</evidence>
<sequence>MVLASLPIRHPRVYLSVAPIVALGALSSTPSLTPLILLLGVLRLQTSHVIPRREWGIAATQVLLVSLAVTVVHAGPSLHALSTPLTSILVLVLLSSVTTSITGFVLTVTYFAERRIHTSWQRATMFPAIWATAWAAVEYCSPIGQLTTWSPIVQLGGYAWLRPYGGQVAINWVVAAWAVVLADVVGAWIMGTDNDVERDVRPPLISFASDDRLAGTTDGSTPPRKTRSTRRTLLFAGLLLTLAAPSYVMSDMPPPVSSPDVTPFGVACALPYPQRNGVLTGTPSLKDYVAESKSLQAHAKIVLWPESAVHFESSDDREEAFKRMSAHVDNGTYWAIGFDEVVQADSPDGVWKFGMRRNGLVMLGWEGVVYEYYKRHLVPIAESFSMTPANEKPSIFTLQLRHPRTYTAPKWAPAPNHTRPIDLTASICLDFSTSASFAGLPSRPALILAPARTWHTSVGLAMWEQAKARAEETGSMVLWCDGGEGGVSGIAGRGMHAFRQVGPGSWTQTVSIPWPFDSRRTVFSLAGTSAALAVVWSIMGMGWMAGGVTSLLEDRERGAGGLARMSQRIQGAVGRIWRMRLRERSGEQQLLIDHSDD</sequence>
<keyword evidence="1" id="KW-1133">Transmembrane helix</keyword>
<feature type="transmembrane region" description="Helical" evidence="1">
    <location>
        <begin position="88"/>
        <end position="112"/>
    </location>
</feature>